<evidence type="ECO:0000313" key="2">
    <source>
        <dbReference type="EMBL" id="KAK3286547.1"/>
    </source>
</evidence>
<keyword evidence="1" id="KW-0812">Transmembrane</keyword>
<evidence type="ECO:0000313" key="3">
    <source>
        <dbReference type="Proteomes" id="UP001190700"/>
    </source>
</evidence>
<gene>
    <name evidence="2" type="ORF">CYMTET_5904</name>
</gene>
<accession>A0AAE0LIL7</accession>
<dbReference type="AlphaFoldDB" id="A0AAE0LIL7"/>
<name>A0AAE0LIL7_9CHLO</name>
<sequence length="160" mass="17465">MWQIHLNLKKNYLVRICGLNYPGRSKKMGLLKFAMLIGILSSTTGWAAAADCGGFIETGWDYFGDDGRGGDLLQIPKDSFTNWDFSDCCKFCCNLGNYQGHLKATPDAWTFHTGADGDQACWCKAGEKTTRQQKSDAISGCCNGSHCAGSSLKNTTRSIV</sequence>
<organism evidence="2 3">
    <name type="scientific">Cymbomonas tetramitiformis</name>
    <dbReference type="NCBI Taxonomy" id="36881"/>
    <lineage>
        <taxon>Eukaryota</taxon>
        <taxon>Viridiplantae</taxon>
        <taxon>Chlorophyta</taxon>
        <taxon>Pyramimonadophyceae</taxon>
        <taxon>Pyramimonadales</taxon>
        <taxon>Pyramimonadaceae</taxon>
        <taxon>Cymbomonas</taxon>
    </lineage>
</organism>
<comment type="caution">
    <text evidence="2">The sequence shown here is derived from an EMBL/GenBank/DDBJ whole genome shotgun (WGS) entry which is preliminary data.</text>
</comment>
<keyword evidence="1" id="KW-0472">Membrane</keyword>
<keyword evidence="1" id="KW-1133">Transmembrane helix</keyword>
<evidence type="ECO:0000256" key="1">
    <source>
        <dbReference type="SAM" id="Phobius"/>
    </source>
</evidence>
<feature type="transmembrane region" description="Helical" evidence="1">
    <location>
        <begin position="30"/>
        <end position="49"/>
    </location>
</feature>
<keyword evidence="3" id="KW-1185">Reference proteome</keyword>
<proteinExistence type="predicted"/>
<dbReference type="Proteomes" id="UP001190700">
    <property type="component" value="Unassembled WGS sequence"/>
</dbReference>
<reference evidence="2 3" key="1">
    <citation type="journal article" date="2015" name="Genome Biol. Evol.">
        <title>Comparative Genomics of a Bacterivorous Green Alga Reveals Evolutionary Causalities and Consequences of Phago-Mixotrophic Mode of Nutrition.</title>
        <authorList>
            <person name="Burns J.A."/>
            <person name="Paasch A."/>
            <person name="Narechania A."/>
            <person name="Kim E."/>
        </authorList>
    </citation>
    <scope>NUCLEOTIDE SEQUENCE [LARGE SCALE GENOMIC DNA]</scope>
    <source>
        <strain evidence="2 3">PLY_AMNH</strain>
    </source>
</reference>
<dbReference type="EMBL" id="LGRX02001228">
    <property type="protein sequence ID" value="KAK3286547.1"/>
    <property type="molecule type" value="Genomic_DNA"/>
</dbReference>
<protein>
    <submittedName>
        <fullName evidence="2">Uncharacterized protein</fullName>
    </submittedName>
</protein>